<evidence type="ECO:0000256" key="3">
    <source>
        <dbReference type="ARBA" id="ARBA00022723"/>
    </source>
</evidence>
<keyword evidence="5" id="KW-0408">Iron</keyword>
<keyword evidence="7" id="KW-0472">Membrane</keyword>
<keyword evidence="4 9" id="KW-0560">Oxidoreductase</keyword>
<gene>
    <name evidence="9" type="ORF">J2851_002059</name>
</gene>
<sequence length="208" mass="22455">MDAVSPTPPIEGAPTEGAPTEAPPSETIGLPPPRLDLDALPPRMLRELRASHVGETVAVNLYNGVAGATADPELLRFAASHRLVELRHLRLFEAVLPHARRSRLMGFWRLSGRLMGGLPARLGPAYFYAVVAGVEAWVDGHYAGQIDTARRLAPDPGLLRMLEACRHDEIQHSLDAARLDPSPPWGARALAWAAVALSRLGVAVARRV</sequence>
<dbReference type="SUPFAM" id="SSF47240">
    <property type="entry name" value="Ferritin-like"/>
    <property type="match status" value="1"/>
</dbReference>
<dbReference type="InterPro" id="IPR011566">
    <property type="entry name" value="Ubq_synth_Coq7"/>
</dbReference>
<keyword evidence="6 9" id="KW-0503">Monooxygenase</keyword>
<dbReference type="Pfam" id="PF03232">
    <property type="entry name" value="COQ7"/>
    <property type="match status" value="1"/>
</dbReference>
<comment type="caution">
    <text evidence="9">The sequence shown here is derived from an EMBL/GenBank/DDBJ whole genome shotgun (WGS) entry which is preliminary data.</text>
</comment>
<dbReference type="InterPro" id="IPR009078">
    <property type="entry name" value="Ferritin-like_SF"/>
</dbReference>
<name>A0ABS4SI93_9PROT</name>
<dbReference type="PANTHER" id="PTHR11237:SF4">
    <property type="entry name" value="5-DEMETHOXYUBIQUINONE HYDROXYLASE, MITOCHONDRIAL"/>
    <property type="match status" value="1"/>
</dbReference>
<dbReference type="RefSeq" id="WP_307419382.1">
    <property type="nucleotide sequence ID" value="NZ_JAGINP010000006.1"/>
</dbReference>
<feature type="compositionally biased region" description="Low complexity" evidence="8">
    <location>
        <begin position="12"/>
        <end position="27"/>
    </location>
</feature>
<dbReference type="PANTHER" id="PTHR11237">
    <property type="entry name" value="COENZYME Q10 BIOSYNTHESIS PROTEIN 7"/>
    <property type="match status" value="1"/>
</dbReference>
<keyword evidence="10" id="KW-1185">Reference proteome</keyword>
<comment type="pathway">
    <text evidence="1">Cofactor biosynthesis; ubiquinone biosynthesis.</text>
</comment>
<keyword evidence="2" id="KW-0831">Ubiquinone biosynthesis</keyword>
<evidence type="ECO:0000256" key="1">
    <source>
        <dbReference type="ARBA" id="ARBA00004749"/>
    </source>
</evidence>
<protein>
    <submittedName>
        <fullName evidence="9">Ubiquinone biosynthesis monooxygenase Coq7</fullName>
        <ecNumber evidence="9">1.14.13.-</ecNumber>
    </submittedName>
</protein>
<dbReference type="EMBL" id="JAGINP010000006">
    <property type="protein sequence ID" value="MBP2292289.1"/>
    <property type="molecule type" value="Genomic_DNA"/>
</dbReference>
<evidence type="ECO:0000313" key="9">
    <source>
        <dbReference type="EMBL" id="MBP2292289.1"/>
    </source>
</evidence>
<dbReference type="GO" id="GO:0004497">
    <property type="term" value="F:monooxygenase activity"/>
    <property type="evidence" value="ECO:0007669"/>
    <property type="project" value="UniProtKB-KW"/>
</dbReference>
<organism evidence="9 10">
    <name type="scientific">Azospirillum rugosum</name>
    <dbReference type="NCBI Taxonomy" id="416170"/>
    <lineage>
        <taxon>Bacteria</taxon>
        <taxon>Pseudomonadati</taxon>
        <taxon>Pseudomonadota</taxon>
        <taxon>Alphaproteobacteria</taxon>
        <taxon>Rhodospirillales</taxon>
        <taxon>Azospirillaceae</taxon>
        <taxon>Azospirillum</taxon>
    </lineage>
</organism>
<dbReference type="Proteomes" id="UP000781958">
    <property type="component" value="Unassembled WGS sequence"/>
</dbReference>
<accession>A0ABS4SI93</accession>
<evidence type="ECO:0000313" key="10">
    <source>
        <dbReference type="Proteomes" id="UP000781958"/>
    </source>
</evidence>
<evidence type="ECO:0000256" key="6">
    <source>
        <dbReference type="ARBA" id="ARBA00023033"/>
    </source>
</evidence>
<proteinExistence type="predicted"/>
<evidence type="ECO:0000256" key="5">
    <source>
        <dbReference type="ARBA" id="ARBA00023004"/>
    </source>
</evidence>
<evidence type="ECO:0000256" key="7">
    <source>
        <dbReference type="ARBA" id="ARBA00023136"/>
    </source>
</evidence>
<reference evidence="9 10" key="1">
    <citation type="submission" date="2021-03" db="EMBL/GenBank/DDBJ databases">
        <title>Genomic Encyclopedia of Type Strains, Phase III (KMG-III): the genomes of soil and plant-associated and newly described type strains.</title>
        <authorList>
            <person name="Whitman W."/>
        </authorList>
    </citation>
    <scope>NUCLEOTIDE SEQUENCE [LARGE SCALE GENOMIC DNA]</scope>
    <source>
        <strain evidence="9 10">IMMIB AFH-6</strain>
    </source>
</reference>
<feature type="region of interest" description="Disordered" evidence="8">
    <location>
        <begin position="1"/>
        <end position="33"/>
    </location>
</feature>
<keyword evidence="3" id="KW-0479">Metal-binding</keyword>
<dbReference type="EC" id="1.14.13.-" evidence="9"/>
<keyword evidence="9" id="KW-0830">Ubiquinone</keyword>
<evidence type="ECO:0000256" key="4">
    <source>
        <dbReference type="ARBA" id="ARBA00023002"/>
    </source>
</evidence>
<evidence type="ECO:0000256" key="2">
    <source>
        <dbReference type="ARBA" id="ARBA00022688"/>
    </source>
</evidence>
<feature type="compositionally biased region" description="Pro residues" evidence="8">
    <location>
        <begin position="1"/>
        <end position="11"/>
    </location>
</feature>
<evidence type="ECO:0000256" key="8">
    <source>
        <dbReference type="SAM" id="MobiDB-lite"/>
    </source>
</evidence>